<dbReference type="Gene3D" id="1.20.1640.10">
    <property type="entry name" value="Multidrug efflux transporter AcrB transmembrane domain"/>
    <property type="match status" value="2"/>
</dbReference>
<feature type="transmembrane region" description="Helical" evidence="7">
    <location>
        <begin position="984"/>
        <end position="1012"/>
    </location>
</feature>
<feature type="transmembrane region" description="Helical" evidence="7">
    <location>
        <begin position="883"/>
        <end position="904"/>
    </location>
</feature>
<keyword evidence="4 7" id="KW-0812">Transmembrane</keyword>
<feature type="transmembrane region" description="Helical" evidence="7">
    <location>
        <begin position="177"/>
        <end position="193"/>
    </location>
</feature>
<accession>A0A920CCN5</accession>
<evidence type="ECO:0000313" key="10">
    <source>
        <dbReference type="Proteomes" id="UP000679779"/>
    </source>
</evidence>
<dbReference type="InterPro" id="IPR004869">
    <property type="entry name" value="MMPL_dom"/>
</dbReference>
<feature type="transmembrane region" description="Helical" evidence="7">
    <location>
        <begin position="857"/>
        <end position="876"/>
    </location>
</feature>
<evidence type="ECO:0000256" key="3">
    <source>
        <dbReference type="ARBA" id="ARBA00022475"/>
    </source>
</evidence>
<dbReference type="Pfam" id="PF03176">
    <property type="entry name" value="MMPL"/>
    <property type="match status" value="2"/>
</dbReference>
<evidence type="ECO:0000256" key="1">
    <source>
        <dbReference type="ARBA" id="ARBA00004651"/>
    </source>
</evidence>
<feature type="transmembrane region" description="Helical" evidence="7">
    <location>
        <begin position="280"/>
        <end position="302"/>
    </location>
</feature>
<evidence type="ECO:0000256" key="6">
    <source>
        <dbReference type="ARBA" id="ARBA00023136"/>
    </source>
</evidence>
<evidence type="ECO:0000256" key="5">
    <source>
        <dbReference type="ARBA" id="ARBA00022989"/>
    </source>
</evidence>
<protein>
    <submittedName>
        <fullName evidence="9">Membrane protein</fullName>
    </submittedName>
</protein>
<dbReference type="RefSeq" id="WP_160042887.1">
    <property type="nucleotide sequence ID" value="NZ_BORQ01000005.1"/>
</dbReference>
<organism evidence="9 10">
    <name type="scientific">Paenibacillus albilobatus</name>
    <dbReference type="NCBI Taxonomy" id="2716884"/>
    <lineage>
        <taxon>Bacteria</taxon>
        <taxon>Bacillati</taxon>
        <taxon>Bacillota</taxon>
        <taxon>Bacilli</taxon>
        <taxon>Bacillales</taxon>
        <taxon>Paenibacillaceae</taxon>
        <taxon>Paenibacillus</taxon>
    </lineage>
</organism>
<dbReference type="PANTHER" id="PTHR33406">
    <property type="entry name" value="MEMBRANE PROTEIN MJ1562-RELATED"/>
    <property type="match status" value="1"/>
</dbReference>
<keyword evidence="3" id="KW-1003">Cell membrane</keyword>
<feature type="domain" description="Membrane transport protein MMPL" evidence="8">
    <location>
        <begin position="673"/>
        <end position="1014"/>
    </location>
</feature>
<dbReference type="EMBL" id="BORQ01000005">
    <property type="protein sequence ID" value="GIO32983.1"/>
    <property type="molecule type" value="Genomic_DNA"/>
</dbReference>
<feature type="transmembrane region" description="Helical" evidence="7">
    <location>
        <begin position="200"/>
        <end position="221"/>
    </location>
</feature>
<dbReference type="SUPFAM" id="SSF82866">
    <property type="entry name" value="Multidrug efflux transporter AcrB transmembrane domain"/>
    <property type="match status" value="2"/>
</dbReference>
<sequence length="1041" mass="110720">MRQIIKWRWAILVLWLVATVLLTVFQPDVNAILHERGQDPLTEDSPSKVAGKLLNKMTGTTGTSDIIVFHRESKLTDQDMKQIEAGINNMIRHQSELGFSQLIDPVTTPDAKSSLVSADNTTLMVSFSLDKMGRNVDEIDKQFKDVLKDVNVPYYLSGEDFIQNDYIKATTAGVEKSAALTVIFILVVLVLMFRSILTPFVSLLTVGITYLCSMGIAAQIIDKLNFPITSVTQMLLVLILFGIGTDYNILLFNRFKEELSHGRTVDEAIIVSYKTAGKTIIYSIATVFIAFAGLSFSSFGIYKSANVVAIGTVVLVLQILTLTPFMLKVFGPKLFWPSKKAAGHKESRFWAKLTSVSVKYPVVVTVIIVVLMIPALLTSSQKLSFDQLKELGDGYPSTKGFSIVAEHFSRGQALPTSVVIEADKAMDNNDALGVIDKLTDKLKAIDGVKQVASVTQPQSKPIDEFYISNQSETVTDGISASKKGVDQIKSGLDQIAGKLTTPDTSSANQLVDGTGQVKDGYDQITAALGQVAAGIGKGAGGAGELSKGIAGLKGGLDTVGANTGKISAGLSEIAKGYAGLEAGYKQIGGQIPQIEQGLTGMNALIDGLGAKHGELADDPDYAKLKATGATLASSLAQLNGGLQQLEANFTKLNASLGEASGGLGQIQAAQKQMSAGLAALQKGADELQKGLQQGSSGSREIEANMKKLNLALEEVQSGQKRLIDGLSGLTGGMSQLKDGIGKSGNGLGDISEGLGKTGDFLTQLSGSKTFFIPREALESEDFKKAEDSFMSKERKITKLLVILDNDPYSPAALKTIEKINDTVDSSLKGTVLGNATYGAAGPSSTTYDMNKEQLNSFNSTAVIVIVSVFVVLLFVIRSFWPSVFIVASLVASYYVAMSASNLVTTYIIKADGVSSFVPFFSFIVIVAVGVDYSIFLMERYREHGDMAPGEAIVKAAKSVGGVIISAMVILGGTFATLIPSGLVLLIELASAVIVGLVVLCFILLPMLVPAMITLPEQMQKRSGNKLHVAHVSGKDAGGKPM</sequence>
<dbReference type="Gene3D" id="1.10.287.950">
    <property type="entry name" value="Methyl-accepting chemotaxis protein"/>
    <property type="match status" value="2"/>
</dbReference>
<feature type="transmembrane region" description="Helical" evidence="7">
    <location>
        <begin position="916"/>
        <end position="937"/>
    </location>
</feature>
<reference evidence="9" key="1">
    <citation type="submission" date="2021-03" db="EMBL/GenBank/DDBJ databases">
        <title>Antimicrobial resistance genes in bacteria isolated from Japanese honey, and their potential for conferring macrolide and lincosamide resistance in the American foulbrood pathogen Paenibacillus larvae.</title>
        <authorList>
            <person name="Okamoto M."/>
            <person name="Kumagai M."/>
            <person name="Kanamori H."/>
            <person name="Takamatsu D."/>
        </authorList>
    </citation>
    <scope>NUCLEOTIDE SEQUENCE</scope>
    <source>
        <strain evidence="9">J2TS6</strain>
    </source>
</reference>
<evidence type="ECO:0000256" key="7">
    <source>
        <dbReference type="SAM" id="Phobius"/>
    </source>
</evidence>
<dbReference type="Proteomes" id="UP000679779">
    <property type="component" value="Unassembled WGS sequence"/>
</dbReference>
<evidence type="ECO:0000313" key="9">
    <source>
        <dbReference type="EMBL" id="GIO32983.1"/>
    </source>
</evidence>
<evidence type="ECO:0000259" key="8">
    <source>
        <dbReference type="Pfam" id="PF03176"/>
    </source>
</evidence>
<feature type="domain" description="Membrane transport protein MMPL" evidence="8">
    <location>
        <begin position="44"/>
        <end position="363"/>
    </location>
</feature>
<keyword evidence="5 7" id="KW-1133">Transmembrane helix</keyword>
<gene>
    <name evidence="9" type="ORF">J2TS6_41240</name>
</gene>
<name>A0A920CCN5_9BACL</name>
<comment type="subcellular location">
    <subcellularLocation>
        <location evidence="1">Cell membrane</location>
        <topology evidence="1">Multi-pass membrane protein</topology>
    </subcellularLocation>
</comment>
<feature type="transmembrane region" description="Helical" evidence="7">
    <location>
        <begin position="308"/>
        <end position="330"/>
    </location>
</feature>
<evidence type="ECO:0000256" key="2">
    <source>
        <dbReference type="ARBA" id="ARBA00010157"/>
    </source>
</evidence>
<keyword evidence="10" id="KW-1185">Reference proteome</keyword>
<feature type="transmembrane region" description="Helical" evidence="7">
    <location>
        <begin position="233"/>
        <end position="253"/>
    </location>
</feature>
<comment type="similarity">
    <text evidence="2">Belongs to the resistance-nodulation-cell division (RND) (TC 2.A.6) family. MmpL subfamily.</text>
</comment>
<dbReference type="PANTHER" id="PTHR33406:SF6">
    <property type="entry name" value="MEMBRANE PROTEIN YDGH-RELATED"/>
    <property type="match status" value="1"/>
</dbReference>
<feature type="transmembrane region" description="Helical" evidence="7">
    <location>
        <begin position="358"/>
        <end position="377"/>
    </location>
</feature>
<evidence type="ECO:0000256" key="4">
    <source>
        <dbReference type="ARBA" id="ARBA00022692"/>
    </source>
</evidence>
<feature type="transmembrane region" description="Helical" evidence="7">
    <location>
        <begin position="958"/>
        <end position="978"/>
    </location>
</feature>
<comment type="caution">
    <text evidence="9">The sequence shown here is derived from an EMBL/GenBank/DDBJ whole genome shotgun (WGS) entry which is preliminary data.</text>
</comment>
<keyword evidence="6 7" id="KW-0472">Membrane</keyword>
<dbReference type="AlphaFoldDB" id="A0A920CCN5"/>
<dbReference type="InterPro" id="IPR050545">
    <property type="entry name" value="Mycobact_MmpL"/>
</dbReference>
<proteinExistence type="inferred from homology"/>
<dbReference type="GO" id="GO:0005886">
    <property type="term" value="C:plasma membrane"/>
    <property type="evidence" value="ECO:0007669"/>
    <property type="project" value="UniProtKB-SubCell"/>
</dbReference>